<sequence>MNACPLLCFFTNSSSLRWMKKAVDEEPSTSKEAYSCDVHIIQDLIKDMVNRATGIVDDNSEAMDVKNPKLTRDDDIPTIKRRPPKRVNKAKERKKSLN</sequence>
<reference evidence="2 3" key="1">
    <citation type="journal article" date="2021" name="Elife">
        <title>Chloroplast acquisition without the gene transfer in kleptoplastic sea slugs, Plakobranchus ocellatus.</title>
        <authorList>
            <person name="Maeda T."/>
            <person name="Takahashi S."/>
            <person name="Yoshida T."/>
            <person name="Shimamura S."/>
            <person name="Takaki Y."/>
            <person name="Nagai Y."/>
            <person name="Toyoda A."/>
            <person name="Suzuki Y."/>
            <person name="Arimoto A."/>
            <person name="Ishii H."/>
            <person name="Satoh N."/>
            <person name="Nishiyama T."/>
            <person name="Hasebe M."/>
            <person name="Maruyama T."/>
            <person name="Minagawa J."/>
            <person name="Obokata J."/>
            <person name="Shigenobu S."/>
        </authorList>
    </citation>
    <scope>NUCLEOTIDE SEQUENCE [LARGE SCALE GENOMIC DNA]</scope>
</reference>
<evidence type="ECO:0000313" key="3">
    <source>
        <dbReference type="Proteomes" id="UP000762676"/>
    </source>
</evidence>
<keyword evidence="3" id="KW-1185">Reference proteome</keyword>
<evidence type="ECO:0000313" key="2">
    <source>
        <dbReference type="EMBL" id="GFS01080.1"/>
    </source>
</evidence>
<accession>A0AAV4HTQ6</accession>
<feature type="region of interest" description="Disordered" evidence="1">
    <location>
        <begin position="57"/>
        <end position="98"/>
    </location>
</feature>
<feature type="compositionally biased region" description="Basic and acidic residues" evidence="1">
    <location>
        <begin position="63"/>
        <end position="78"/>
    </location>
</feature>
<organism evidence="2 3">
    <name type="scientific">Elysia marginata</name>
    <dbReference type="NCBI Taxonomy" id="1093978"/>
    <lineage>
        <taxon>Eukaryota</taxon>
        <taxon>Metazoa</taxon>
        <taxon>Spiralia</taxon>
        <taxon>Lophotrochozoa</taxon>
        <taxon>Mollusca</taxon>
        <taxon>Gastropoda</taxon>
        <taxon>Heterobranchia</taxon>
        <taxon>Euthyneura</taxon>
        <taxon>Panpulmonata</taxon>
        <taxon>Sacoglossa</taxon>
        <taxon>Placobranchoidea</taxon>
        <taxon>Plakobranchidae</taxon>
        <taxon>Elysia</taxon>
    </lineage>
</organism>
<gene>
    <name evidence="2" type="ORF">ElyMa_004572700</name>
</gene>
<dbReference type="AlphaFoldDB" id="A0AAV4HTQ6"/>
<dbReference type="Proteomes" id="UP000762676">
    <property type="component" value="Unassembled WGS sequence"/>
</dbReference>
<proteinExistence type="predicted"/>
<comment type="caution">
    <text evidence="2">The sequence shown here is derived from an EMBL/GenBank/DDBJ whole genome shotgun (WGS) entry which is preliminary data.</text>
</comment>
<dbReference type="EMBL" id="BMAT01009196">
    <property type="protein sequence ID" value="GFS01080.1"/>
    <property type="molecule type" value="Genomic_DNA"/>
</dbReference>
<evidence type="ECO:0000256" key="1">
    <source>
        <dbReference type="SAM" id="MobiDB-lite"/>
    </source>
</evidence>
<protein>
    <submittedName>
        <fullName evidence="2">Uncharacterized protein</fullName>
    </submittedName>
</protein>
<name>A0AAV4HTQ6_9GAST</name>
<feature type="compositionally biased region" description="Basic residues" evidence="1">
    <location>
        <begin position="79"/>
        <end position="98"/>
    </location>
</feature>